<keyword evidence="2" id="KW-0238">DNA-binding</keyword>
<feature type="region of interest" description="Disordered" evidence="4">
    <location>
        <begin position="475"/>
        <end position="527"/>
    </location>
</feature>
<dbReference type="SUPFAM" id="SSF46785">
    <property type="entry name" value="Winged helix' DNA-binding domain"/>
    <property type="match status" value="1"/>
</dbReference>
<keyword evidence="7" id="KW-1185">Reference proteome</keyword>
<dbReference type="GO" id="GO:0005634">
    <property type="term" value="C:nucleus"/>
    <property type="evidence" value="ECO:0007669"/>
    <property type="project" value="UniProtKB-SubCell"/>
</dbReference>
<proteinExistence type="predicted"/>
<dbReference type="Proteomes" id="UP001153069">
    <property type="component" value="Unassembled WGS sequence"/>
</dbReference>
<feature type="region of interest" description="Disordered" evidence="4">
    <location>
        <begin position="1"/>
        <end position="106"/>
    </location>
</feature>
<dbReference type="GO" id="GO:0003700">
    <property type="term" value="F:DNA-binding transcription factor activity"/>
    <property type="evidence" value="ECO:0007669"/>
    <property type="project" value="InterPro"/>
</dbReference>
<keyword evidence="3" id="KW-0539">Nucleus</keyword>
<dbReference type="GO" id="GO:0043565">
    <property type="term" value="F:sequence-specific DNA binding"/>
    <property type="evidence" value="ECO:0007669"/>
    <property type="project" value="InterPro"/>
</dbReference>
<dbReference type="OrthoDB" id="48267at2759"/>
<evidence type="ECO:0000313" key="6">
    <source>
        <dbReference type="EMBL" id="CAB9503440.1"/>
    </source>
</evidence>
<feature type="compositionally biased region" description="Low complexity" evidence="4">
    <location>
        <begin position="31"/>
        <end position="52"/>
    </location>
</feature>
<evidence type="ECO:0000256" key="1">
    <source>
        <dbReference type="ARBA" id="ARBA00004123"/>
    </source>
</evidence>
<feature type="region of interest" description="Disordered" evidence="4">
    <location>
        <begin position="280"/>
        <end position="351"/>
    </location>
</feature>
<dbReference type="Pfam" id="PF00447">
    <property type="entry name" value="HSF_DNA-bind"/>
    <property type="match status" value="1"/>
</dbReference>
<dbReference type="EMBL" id="CAICTM010000165">
    <property type="protein sequence ID" value="CAB9503440.1"/>
    <property type="molecule type" value="Genomic_DNA"/>
</dbReference>
<dbReference type="AlphaFoldDB" id="A0A9N8H8P3"/>
<comment type="caution">
    <text evidence="6">The sequence shown here is derived from an EMBL/GenBank/DDBJ whole genome shotgun (WGS) entry which is preliminary data.</text>
</comment>
<feature type="compositionally biased region" description="Polar residues" evidence="4">
    <location>
        <begin position="14"/>
        <end position="26"/>
    </location>
</feature>
<sequence>MSLQPDVDAATSLPRATSAESESEVPNSVFRRSSTGSRRGSDSSRSPFSGLSALIQAATSQLGQVSEEAPGGSDYNDENAGARTRHNNNNSKLTTPRRYTPHGFHTSSSMMTNNQLYLDQSNIRGSSSLNTTPTLAPEPGSAAALRKQSFPEILMTVLEDNANADVITFLPDGKFFAVRRKEFTETTMLTYFSVRCFDEFLKKIHSWGFSRIDKGSCRGNRTYKCPGIEIFRHPMFAKGDWDKCSRICFGESPTEVRLSALPDRARIEYTLSDESTITASKRRLSPSHVRKESESSTATSKQRLSIEDDGSSTSMSPLIKAANSVSQIPTAVSKSDSADTESSADASAAAMTEMEDNVRSLALAITTDKLNLKAGVEDEVEASTPLVERAVENATHTIVTDAIETLLRDESHTRETFLKHERELSRSSLPGVVPISKQLFSPPVDAAAVTAAAVAAAEAAGLDCGIGKGGGHQGMIKGIRDPPVGASAVARSTEGTTTRRRRSPDPPASVLTSASVPVGVALSTTSS</sequence>
<name>A0A9N8H8P3_9STRA</name>
<evidence type="ECO:0000313" key="7">
    <source>
        <dbReference type="Proteomes" id="UP001153069"/>
    </source>
</evidence>
<reference evidence="6" key="1">
    <citation type="submission" date="2020-06" db="EMBL/GenBank/DDBJ databases">
        <authorList>
            <consortium name="Plant Systems Biology data submission"/>
        </authorList>
    </citation>
    <scope>NUCLEOTIDE SEQUENCE</scope>
    <source>
        <strain evidence="6">D6</strain>
    </source>
</reference>
<dbReference type="Gene3D" id="1.10.10.10">
    <property type="entry name" value="Winged helix-like DNA-binding domain superfamily/Winged helix DNA-binding domain"/>
    <property type="match status" value="1"/>
</dbReference>
<accession>A0A9N8H8P3</accession>
<dbReference type="InterPro" id="IPR036390">
    <property type="entry name" value="WH_DNA-bd_sf"/>
</dbReference>
<dbReference type="InterPro" id="IPR036388">
    <property type="entry name" value="WH-like_DNA-bd_sf"/>
</dbReference>
<organism evidence="6 7">
    <name type="scientific">Seminavis robusta</name>
    <dbReference type="NCBI Taxonomy" id="568900"/>
    <lineage>
        <taxon>Eukaryota</taxon>
        <taxon>Sar</taxon>
        <taxon>Stramenopiles</taxon>
        <taxon>Ochrophyta</taxon>
        <taxon>Bacillariophyta</taxon>
        <taxon>Bacillariophyceae</taxon>
        <taxon>Bacillariophycidae</taxon>
        <taxon>Naviculales</taxon>
        <taxon>Naviculaceae</taxon>
        <taxon>Seminavis</taxon>
    </lineage>
</organism>
<gene>
    <name evidence="6" type="ORF">SEMRO_166_G074030.1</name>
</gene>
<evidence type="ECO:0000256" key="2">
    <source>
        <dbReference type="ARBA" id="ARBA00023125"/>
    </source>
</evidence>
<evidence type="ECO:0000256" key="4">
    <source>
        <dbReference type="SAM" id="MobiDB-lite"/>
    </source>
</evidence>
<feature type="domain" description="HSF-type DNA-binding" evidence="5">
    <location>
        <begin position="150"/>
        <end position="247"/>
    </location>
</feature>
<feature type="compositionally biased region" description="Polar residues" evidence="4">
    <location>
        <begin position="323"/>
        <end position="334"/>
    </location>
</feature>
<evidence type="ECO:0000256" key="3">
    <source>
        <dbReference type="ARBA" id="ARBA00023242"/>
    </source>
</evidence>
<comment type="subcellular location">
    <subcellularLocation>
        <location evidence="1">Nucleus</location>
    </subcellularLocation>
</comment>
<protein>
    <recommendedName>
        <fullName evidence="5">HSF-type DNA-binding domain-containing protein</fullName>
    </recommendedName>
</protein>
<feature type="compositionally biased region" description="Low complexity" evidence="4">
    <location>
        <begin position="340"/>
        <end position="351"/>
    </location>
</feature>
<dbReference type="InterPro" id="IPR000232">
    <property type="entry name" value="HSF_DNA-bd"/>
</dbReference>
<evidence type="ECO:0000259" key="5">
    <source>
        <dbReference type="Pfam" id="PF00447"/>
    </source>
</evidence>